<reference evidence="1 2" key="1">
    <citation type="submission" date="2019-03" db="EMBL/GenBank/DDBJ databases">
        <title>Bradyrhizobium diversity isolated from nodules of Chamaecrista fasciculata.</title>
        <authorList>
            <person name="Klepa M.S."/>
            <person name="Urquiaga M.O."/>
            <person name="Hungria M."/>
            <person name="Delamuta J.R."/>
        </authorList>
    </citation>
    <scope>NUCLEOTIDE SEQUENCE [LARGE SCALE GENOMIC DNA]</scope>
    <source>
        <strain evidence="1 2">CNPSo 3448</strain>
    </source>
</reference>
<name>A0A4Y9LZW8_9BRAD</name>
<comment type="caution">
    <text evidence="1">The sequence shown here is derived from an EMBL/GenBank/DDBJ whole genome shotgun (WGS) entry which is preliminary data.</text>
</comment>
<proteinExistence type="predicted"/>
<dbReference type="EMBL" id="SPQT01000005">
    <property type="protein sequence ID" value="TFV48420.1"/>
    <property type="molecule type" value="Genomic_DNA"/>
</dbReference>
<dbReference type="AlphaFoldDB" id="A0A4Y9LZW8"/>
<gene>
    <name evidence="1" type="ORF">E4K65_12980</name>
</gene>
<evidence type="ECO:0000313" key="1">
    <source>
        <dbReference type="EMBL" id="TFV48420.1"/>
    </source>
</evidence>
<dbReference type="Proteomes" id="UP000297966">
    <property type="component" value="Unassembled WGS sequence"/>
</dbReference>
<organism evidence="1 2">
    <name type="scientific">Bradyrhizobium niftali</name>
    <dbReference type="NCBI Taxonomy" id="2560055"/>
    <lineage>
        <taxon>Bacteria</taxon>
        <taxon>Pseudomonadati</taxon>
        <taxon>Pseudomonadota</taxon>
        <taxon>Alphaproteobacteria</taxon>
        <taxon>Hyphomicrobiales</taxon>
        <taxon>Nitrobacteraceae</taxon>
        <taxon>Bradyrhizobium</taxon>
    </lineage>
</organism>
<keyword evidence="2" id="KW-1185">Reference proteome</keyword>
<protein>
    <submittedName>
        <fullName evidence="1">Uncharacterized protein</fullName>
    </submittedName>
</protein>
<accession>A0A4Y9LZW8</accession>
<evidence type="ECO:0000313" key="2">
    <source>
        <dbReference type="Proteomes" id="UP000297966"/>
    </source>
</evidence>
<sequence>MKTCLVGTYRFSEDLALKRVFAEVAPGSMTKAASWSRWISKNSNSSKIRAASSHVKARSATRGPFHDPSTSAKLTWFDG</sequence>